<dbReference type="Proteomes" id="UP000464178">
    <property type="component" value="Chromosome"/>
</dbReference>
<dbReference type="Gene3D" id="1.10.260.40">
    <property type="entry name" value="lambda repressor-like DNA-binding domains"/>
    <property type="match status" value="1"/>
</dbReference>
<accession>A0A6P2DCR8</accession>
<dbReference type="EMBL" id="LR593886">
    <property type="protein sequence ID" value="VTR99051.1"/>
    <property type="molecule type" value="Genomic_DNA"/>
</dbReference>
<reference evidence="2 3" key="1">
    <citation type="submission" date="2019-05" db="EMBL/GenBank/DDBJ databases">
        <authorList>
            <consortium name="Science for Life Laboratories"/>
        </authorList>
    </citation>
    <scope>NUCLEOTIDE SEQUENCE [LARGE SCALE GENOMIC DNA]</scope>
    <source>
        <strain evidence="2">Soil9</strain>
    </source>
</reference>
<dbReference type="Pfam" id="PF13744">
    <property type="entry name" value="HTH_37"/>
    <property type="match status" value="1"/>
</dbReference>
<protein>
    <recommendedName>
        <fullName evidence="1">HigA2-like helix-turn-helix domain-containing protein</fullName>
    </recommendedName>
</protein>
<dbReference type="InterPro" id="IPR010982">
    <property type="entry name" value="Lambda_DNA-bd_dom_sf"/>
</dbReference>
<dbReference type="GO" id="GO:0003677">
    <property type="term" value="F:DNA binding"/>
    <property type="evidence" value="ECO:0007669"/>
    <property type="project" value="InterPro"/>
</dbReference>
<dbReference type="KEGG" id="gms:SOIL9_00700"/>
<keyword evidence="3" id="KW-1185">Reference proteome</keyword>
<dbReference type="AlphaFoldDB" id="A0A6P2DCR8"/>
<dbReference type="SUPFAM" id="SSF47413">
    <property type="entry name" value="lambda repressor-like DNA-binding domains"/>
    <property type="match status" value="1"/>
</dbReference>
<feature type="domain" description="HigA2-like helix-turn-helix" evidence="1">
    <location>
        <begin position="3"/>
        <end position="45"/>
    </location>
</feature>
<evidence type="ECO:0000313" key="2">
    <source>
        <dbReference type="EMBL" id="VTR99051.1"/>
    </source>
</evidence>
<organism evidence="2 3">
    <name type="scientific">Gemmata massiliana</name>
    <dbReference type="NCBI Taxonomy" id="1210884"/>
    <lineage>
        <taxon>Bacteria</taxon>
        <taxon>Pseudomonadati</taxon>
        <taxon>Planctomycetota</taxon>
        <taxon>Planctomycetia</taxon>
        <taxon>Gemmatales</taxon>
        <taxon>Gemmataceae</taxon>
        <taxon>Gemmata</taxon>
    </lineage>
</organism>
<evidence type="ECO:0000259" key="1">
    <source>
        <dbReference type="Pfam" id="PF13744"/>
    </source>
</evidence>
<name>A0A6P2DCR8_9BACT</name>
<gene>
    <name evidence="2" type="ORF">SOIL9_00700</name>
</gene>
<proteinExistence type="predicted"/>
<dbReference type="InterPro" id="IPR039554">
    <property type="entry name" value="HigA2-like_HTH"/>
</dbReference>
<evidence type="ECO:0000313" key="3">
    <source>
        <dbReference type="Proteomes" id="UP000464178"/>
    </source>
</evidence>
<sequence length="60" mass="6751">MKAADLLGLDQPKFSKLLRGRTEGYTIDRLFKLLNALGQRVEINIVPNAKNEKLRAIVVT</sequence>